<dbReference type="GO" id="GO:0003677">
    <property type="term" value="F:DNA binding"/>
    <property type="evidence" value="ECO:0007669"/>
    <property type="project" value="InterPro"/>
</dbReference>
<dbReference type="InterPro" id="IPR002052">
    <property type="entry name" value="DNA_methylase_N6_adenine_CS"/>
</dbReference>
<dbReference type="STRING" id="571915.CMUST_11900"/>
<gene>
    <name evidence="6" type="ORF">CMUST_11900</name>
</gene>
<reference evidence="7" key="2">
    <citation type="submission" date="2015-05" db="EMBL/GenBank/DDBJ databases">
        <title>Complete genome sequence of Corynebacterium mustelae DSM 45274, isolated from various tissues of a male ferret with lethal sepsis.</title>
        <authorList>
            <person name="Ruckert C."/>
            <person name="Albersmeier A."/>
            <person name="Winkler A."/>
            <person name="Tauch A."/>
        </authorList>
    </citation>
    <scope>NUCLEOTIDE SEQUENCE [LARGE SCALE GENOMIC DNA]</scope>
    <source>
        <strain evidence="7">DSM 45274</strain>
    </source>
</reference>
<dbReference type="KEGG" id="cmv:CMUST_11900"/>
<dbReference type="AlphaFoldDB" id="A0A0G3GZX8"/>
<dbReference type="REBASE" id="113849">
    <property type="entry name" value="M.Cmu45274ORF11900P"/>
</dbReference>
<name>A0A0G3GZX8_9CORY</name>
<dbReference type="Gene3D" id="3.40.50.150">
    <property type="entry name" value="Vaccinia Virus protein VP39"/>
    <property type="match status" value="1"/>
</dbReference>
<dbReference type="InterPro" id="IPR029063">
    <property type="entry name" value="SAM-dependent_MTases_sf"/>
</dbReference>
<dbReference type="InterPro" id="IPR002941">
    <property type="entry name" value="DNA_methylase_N4/N6"/>
</dbReference>
<keyword evidence="7" id="KW-1185">Reference proteome</keyword>
<dbReference type="OrthoDB" id="9773060at2"/>
<dbReference type="Proteomes" id="UP000035199">
    <property type="component" value="Chromosome"/>
</dbReference>
<evidence type="ECO:0000313" key="6">
    <source>
        <dbReference type="EMBL" id="AKK06691.1"/>
    </source>
</evidence>
<comment type="similarity">
    <text evidence="1">Belongs to the N(4)/N(6)-methyltransferase family.</text>
</comment>
<evidence type="ECO:0000256" key="4">
    <source>
        <dbReference type="ARBA" id="ARBA00022691"/>
    </source>
</evidence>
<evidence type="ECO:0000259" key="5">
    <source>
        <dbReference type="Pfam" id="PF01555"/>
    </source>
</evidence>
<protein>
    <submittedName>
        <fullName evidence="6">Adenine specific DNA methylase Mod</fullName>
        <ecNumber evidence="6">2.1.1.72</ecNumber>
    </submittedName>
</protein>
<reference evidence="6 7" key="1">
    <citation type="journal article" date="2015" name="Genome Announc.">
        <title>Complete Genome Sequence of the Type Strain Corynebacterium mustelae DSM 45274, Isolated from Various Tissues of a Male Ferret with Lethal Sepsis.</title>
        <authorList>
            <person name="Ruckert C."/>
            <person name="Eimer J."/>
            <person name="Winkler A."/>
            <person name="Tauch A."/>
        </authorList>
    </citation>
    <scope>NUCLEOTIDE SEQUENCE [LARGE SCALE GENOMIC DNA]</scope>
    <source>
        <strain evidence="6 7">DSM 45274</strain>
    </source>
</reference>
<dbReference type="PATRIC" id="fig|571915.4.peg.2542"/>
<dbReference type="RefSeq" id="WP_047262670.1">
    <property type="nucleotide sequence ID" value="NZ_CP011542.1"/>
</dbReference>
<keyword evidence="3 6" id="KW-0808">Transferase</keyword>
<evidence type="ECO:0000256" key="1">
    <source>
        <dbReference type="ARBA" id="ARBA00006594"/>
    </source>
</evidence>
<dbReference type="EC" id="2.1.1.72" evidence="6"/>
<dbReference type="GO" id="GO:0008170">
    <property type="term" value="F:N-methyltransferase activity"/>
    <property type="evidence" value="ECO:0007669"/>
    <property type="project" value="InterPro"/>
</dbReference>
<dbReference type="PRINTS" id="PR00506">
    <property type="entry name" value="D21N6MTFRASE"/>
</dbReference>
<keyword evidence="2 6" id="KW-0489">Methyltransferase</keyword>
<dbReference type="Pfam" id="PF01555">
    <property type="entry name" value="N6_N4_Mtase"/>
    <property type="match status" value="1"/>
</dbReference>
<feature type="domain" description="DNA methylase N-4/N-6" evidence="5">
    <location>
        <begin position="127"/>
        <end position="439"/>
    </location>
</feature>
<organism evidence="6 7">
    <name type="scientific">Corynebacterium mustelae</name>
    <dbReference type="NCBI Taxonomy" id="571915"/>
    <lineage>
        <taxon>Bacteria</taxon>
        <taxon>Bacillati</taxon>
        <taxon>Actinomycetota</taxon>
        <taxon>Actinomycetes</taxon>
        <taxon>Mycobacteriales</taxon>
        <taxon>Corynebacteriaceae</taxon>
        <taxon>Corynebacterium</taxon>
    </lineage>
</organism>
<dbReference type="EMBL" id="CP011542">
    <property type="protein sequence ID" value="AKK06691.1"/>
    <property type="molecule type" value="Genomic_DNA"/>
</dbReference>
<accession>A0A0G3GZX8</accession>
<evidence type="ECO:0000256" key="2">
    <source>
        <dbReference type="ARBA" id="ARBA00022603"/>
    </source>
</evidence>
<sequence>MNENFDDCYIDEDLDDINSIEAASPDFRTELAKQLAEIAPEAIADGKVDFEKLKELLGDDVSTTPERFGLFWPGKREAIRIAQTPTTATLKPDFENSVDWDTTENVFIEGDNLEVLKILQRHYYGKIKMIYIDPPYNTGKDFVYRDDYRDSVSHYLEWTKQVNAEGQKLSSNAQSEGRYHSNWLNMMYPRLKVARNLLQDDGVIIISIDDSEFANLRQICVELFGENNFAANIIWKKRNTPPNDRVIGAQHDYLVAIGKRNLSGFNLRPRTEEQIARYKNPDGHPKGPWVAGDLSANVKGGRYVESLNYPIINPNTGKEYYPPNNGNWRFSQTRMDELLSNGEIFFGQDGKGAPKLKRFLSSVKPGTTWTTLWDFAPLNTSGSLEIETLFGNPAVFESPKPVGLIVHLLQMASHSDSIILDFFAGSSTTAHAVMELNAKDGGKRSFIQIQLPEPTGVKSTARKEGFENVPNISRERIRRAASQIQRDYFEVLQRRKMPFDRGFRAFKLAKTNFAKWDIVSDIDERHFEQQLLELHDSANSAASIDDLLIELLLKQGFSLTEKIGDVEISGLPLKAIHESSGGGVALLAYLDQHRAPTIEQLREVIATKPTSFIILEDCFGGSDELKTNLAQMCKTNNVELWTA</sequence>
<evidence type="ECO:0000313" key="7">
    <source>
        <dbReference type="Proteomes" id="UP000035199"/>
    </source>
</evidence>
<dbReference type="GO" id="GO:0009007">
    <property type="term" value="F:site-specific DNA-methyltransferase (adenine-specific) activity"/>
    <property type="evidence" value="ECO:0007669"/>
    <property type="project" value="UniProtKB-EC"/>
</dbReference>
<dbReference type="InterPro" id="IPR002295">
    <property type="entry name" value="N4/N6-MTase_EcoPI_Mod-like"/>
</dbReference>
<evidence type="ECO:0000256" key="3">
    <source>
        <dbReference type="ARBA" id="ARBA00022679"/>
    </source>
</evidence>
<dbReference type="SMR" id="A0A0G3GZX8"/>
<keyword evidence="4" id="KW-0949">S-adenosyl-L-methionine</keyword>
<dbReference type="PIRSF" id="PIRSF015855">
    <property type="entry name" value="TypeIII_Mtase_mKpnI"/>
    <property type="match status" value="1"/>
</dbReference>
<dbReference type="PROSITE" id="PS00092">
    <property type="entry name" value="N6_MTASE"/>
    <property type="match status" value="1"/>
</dbReference>
<dbReference type="SUPFAM" id="SSF53335">
    <property type="entry name" value="S-adenosyl-L-methionine-dependent methyltransferases"/>
    <property type="match status" value="1"/>
</dbReference>
<proteinExistence type="inferred from homology"/>
<dbReference type="GO" id="GO:0032259">
    <property type="term" value="P:methylation"/>
    <property type="evidence" value="ECO:0007669"/>
    <property type="project" value="UniProtKB-KW"/>
</dbReference>